<keyword evidence="1" id="KW-0456">Lyase</keyword>
<dbReference type="PANTHER" id="PTHR35201:SF4">
    <property type="entry name" value="BETA-PINACENE SYNTHASE-RELATED"/>
    <property type="match status" value="1"/>
</dbReference>
<evidence type="ECO:0000256" key="1">
    <source>
        <dbReference type="RuleBase" id="RU366034"/>
    </source>
</evidence>
<dbReference type="Proteomes" id="UP000190367">
    <property type="component" value="Unassembled WGS sequence"/>
</dbReference>
<dbReference type="InterPro" id="IPR034686">
    <property type="entry name" value="Terpene_cyclase-like_2"/>
</dbReference>
<gene>
    <name evidence="2" type="ORF">SAMN04488128_1125</name>
</gene>
<accession>A0A1T4U6R8</accession>
<evidence type="ECO:0000313" key="2">
    <source>
        <dbReference type="EMBL" id="SKA48384.1"/>
    </source>
</evidence>
<keyword evidence="3" id="KW-1185">Reference proteome</keyword>
<organism evidence="2 3">
    <name type="scientific">Chitinophaga eiseniae</name>
    <dbReference type="NCBI Taxonomy" id="634771"/>
    <lineage>
        <taxon>Bacteria</taxon>
        <taxon>Pseudomonadati</taxon>
        <taxon>Bacteroidota</taxon>
        <taxon>Chitinophagia</taxon>
        <taxon>Chitinophagales</taxon>
        <taxon>Chitinophagaceae</taxon>
        <taxon>Chitinophaga</taxon>
    </lineage>
</organism>
<keyword evidence="1" id="KW-0479">Metal-binding</keyword>
<proteinExistence type="inferred from homology"/>
<dbReference type="InterPro" id="IPR008949">
    <property type="entry name" value="Isoprenoid_synthase_dom_sf"/>
</dbReference>
<protein>
    <recommendedName>
        <fullName evidence="1">Terpene synthase</fullName>
        <ecNumber evidence="1">4.2.3.-</ecNumber>
    </recommendedName>
</protein>
<keyword evidence="1" id="KW-0460">Magnesium</keyword>
<dbReference type="GO" id="GO:0046872">
    <property type="term" value="F:metal ion binding"/>
    <property type="evidence" value="ECO:0007669"/>
    <property type="project" value="UniProtKB-KW"/>
</dbReference>
<dbReference type="OrthoDB" id="1223397at2"/>
<evidence type="ECO:0000313" key="3">
    <source>
        <dbReference type="Proteomes" id="UP000190367"/>
    </source>
</evidence>
<dbReference type="RefSeq" id="WP_078673380.1">
    <property type="nucleotide sequence ID" value="NZ_FUWZ01000012.1"/>
</dbReference>
<dbReference type="SFLD" id="SFLDG01020">
    <property type="entry name" value="Terpene_Cyclase_Like_2"/>
    <property type="match status" value="1"/>
</dbReference>
<dbReference type="EMBL" id="FUWZ01000012">
    <property type="protein sequence ID" value="SKA48384.1"/>
    <property type="molecule type" value="Genomic_DNA"/>
</dbReference>
<name>A0A1T4U6R8_9BACT</name>
<dbReference type="SUPFAM" id="SSF48576">
    <property type="entry name" value="Terpenoid synthases"/>
    <property type="match status" value="1"/>
</dbReference>
<dbReference type="Gene3D" id="1.10.600.10">
    <property type="entry name" value="Farnesyl Diphosphate Synthase"/>
    <property type="match status" value="1"/>
</dbReference>
<comment type="similarity">
    <text evidence="1">Belongs to the terpene synthase family.</text>
</comment>
<dbReference type="STRING" id="634771.SAMN04488128_1125"/>
<dbReference type="Pfam" id="PF19086">
    <property type="entry name" value="Terpene_syn_C_2"/>
    <property type="match status" value="1"/>
</dbReference>
<dbReference type="GO" id="GO:0010333">
    <property type="term" value="F:terpene synthase activity"/>
    <property type="evidence" value="ECO:0007669"/>
    <property type="project" value="InterPro"/>
</dbReference>
<comment type="cofactor">
    <cofactor evidence="1">
        <name>Mg(2+)</name>
        <dbReference type="ChEBI" id="CHEBI:18420"/>
    </cofactor>
</comment>
<sequence length="338" mass="40140">MTPEAINPRDFLPLNYYPWPNLVNPHLEQMGRDMESWIDNDYTFLTPEQITKYKKMRLHACTACMWPDLTYEQTIPCNRFMLQYVVLDDQLEDLSLEEKQQQRARCMEILNGAPPLPEENAIYQHLALLRDEFRAFMPEIWMKRFIRYFYLTFRYGIEIEHSYKAANQPPPSFAVYKAIREYAVLMYPYLVLGEIESGLVLPDHIVDHCVIQRMMTLMVRIIVWQNDIHSLPKELAKGTEVFNVVFVLQRQYGLSLEDACKETLRIHNEDLEELLTIHREYREFGEYQEHVDKFVYYFGLGVQGVNTFYVQETERYLPGGKGFAWPEKTALNNNRMTT</sequence>
<dbReference type="PANTHER" id="PTHR35201">
    <property type="entry name" value="TERPENE SYNTHASE"/>
    <property type="match status" value="1"/>
</dbReference>
<dbReference type="AlphaFoldDB" id="A0A1T4U6R8"/>
<dbReference type="SFLD" id="SFLDS00005">
    <property type="entry name" value="Isoprenoid_Synthase_Type_I"/>
    <property type="match status" value="1"/>
</dbReference>
<reference evidence="3" key="1">
    <citation type="submission" date="2017-02" db="EMBL/GenBank/DDBJ databases">
        <authorList>
            <person name="Varghese N."/>
            <person name="Submissions S."/>
        </authorList>
    </citation>
    <scope>NUCLEOTIDE SEQUENCE [LARGE SCALE GENOMIC DNA]</scope>
    <source>
        <strain evidence="3">DSM 22224</strain>
    </source>
</reference>
<dbReference type="EC" id="4.2.3.-" evidence="1"/>